<protein>
    <submittedName>
        <fullName evidence="1">Uncharacterized protein</fullName>
    </submittedName>
</protein>
<comment type="caution">
    <text evidence="1">The sequence shown here is derived from an EMBL/GenBank/DDBJ whole genome shotgun (WGS) entry which is preliminary data.</text>
</comment>
<name>A0A0F8YAT4_9ZZZZ</name>
<reference evidence="1" key="1">
    <citation type="journal article" date="2015" name="Nature">
        <title>Complex archaea that bridge the gap between prokaryotes and eukaryotes.</title>
        <authorList>
            <person name="Spang A."/>
            <person name="Saw J.H."/>
            <person name="Jorgensen S.L."/>
            <person name="Zaremba-Niedzwiedzka K."/>
            <person name="Martijn J."/>
            <person name="Lind A.E."/>
            <person name="van Eijk R."/>
            <person name="Schleper C."/>
            <person name="Guy L."/>
            <person name="Ettema T.J."/>
        </authorList>
    </citation>
    <scope>NUCLEOTIDE SEQUENCE</scope>
</reference>
<accession>A0A0F8YAT4</accession>
<proteinExistence type="predicted"/>
<gene>
    <name evidence="1" type="ORF">LCGC14_3117200</name>
</gene>
<dbReference type="EMBL" id="LAZR01067623">
    <property type="protein sequence ID" value="KKK51214.1"/>
    <property type="molecule type" value="Genomic_DNA"/>
</dbReference>
<organism evidence="1">
    <name type="scientific">marine sediment metagenome</name>
    <dbReference type="NCBI Taxonomy" id="412755"/>
    <lineage>
        <taxon>unclassified sequences</taxon>
        <taxon>metagenomes</taxon>
        <taxon>ecological metagenomes</taxon>
    </lineage>
</organism>
<evidence type="ECO:0000313" key="1">
    <source>
        <dbReference type="EMBL" id="KKK51214.1"/>
    </source>
</evidence>
<dbReference type="AlphaFoldDB" id="A0A0F8YAT4"/>
<sequence>MQLTVEVIQHFDDDHFLYFEVTANTTRRALMSIEGVTKAKSRGKNIWEVWKDIRFYPSEVEQNIRTAFEAQED</sequence>